<dbReference type="SUPFAM" id="SSF75304">
    <property type="entry name" value="Amidase signature (AS) enzymes"/>
    <property type="match status" value="1"/>
</dbReference>
<dbReference type="Proteomes" id="UP000322524">
    <property type="component" value="Unassembled WGS sequence"/>
</dbReference>
<dbReference type="InterPro" id="IPR023631">
    <property type="entry name" value="Amidase_dom"/>
</dbReference>
<comment type="caution">
    <text evidence="2">The sequence shown here is derived from an EMBL/GenBank/DDBJ whole genome shotgun (WGS) entry which is preliminary data.</text>
</comment>
<dbReference type="STRING" id="79883.GCA_001636495_04167"/>
<dbReference type="EMBL" id="VTEV01000005">
    <property type="protein sequence ID" value="TYS67580.1"/>
    <property type="molecule type" value="Genomic_DNA"/>
</dbReference>
<dbReference type="Gene3D" id="3.90.1300.10">
    <property type="entry name" value="Amidase signature (AS) domain"/>
    <property type="match status" value="1"/>
</dbReference>
<dbReference type="OrthoDB" id="9811471at2"/>
<evidence type="ECO:0000259" key="1">
    <source>
        <dbReference type="Pfam" id="PF01425"/>
    </source>
</evidence>
<dbReference type="PANTHER" id="PTHR42678:SF34">
    <property type="entry name" value="OS04G0183300 PROTEIN"/>
    <property type="match status" value="1"/>
</dbReference>
<sequence>MNHPKLSRLVDDWLPDATIEELQAAMEDGKITSKDLVLMYLHRISKYDKNGPKLNSVLEVNPDAVFIAEALDLERKQTGARGPLHGIPILLKDNIDTGDMMHTSAGSLALEHHVAAEDSAVANQLRKAGAVILGKSNMTEWANFMTEKMPNGYSSRGGQVLNPYGPGQFDVGGSSSGSGAAVAAGLAAAAIGTETSGSILSPASSNSIVGIKPTVGLISRRGIIPISFSQDTAGPMTKTVKDAAFLLSALTEPDEKDIATKTNPTPGISYTSFLLKEGLNGMRIGVARDPYFTYFSDEEALLMEEAIASLREKGAEVIGSIDIPFAKEEWDYHTLFYEFKPSLNAYLRKTGPSVPIKSLKDLIAFNEKDSSKMLQHKQTVLEESEKHSGTLTEEEYISSREKDLYRSREGGLDAVMNEHRLDAILTPNNFGAGIPAKAGYPSITVPAGYTKEGKPVGVTFTARAFEESTLIQIAYGYEQATKLRKAPTLQKTEVKS</sequence>
<feature type="domain" description="Amidase" evidence="1">
    <location>
        <begin position="35"/>
        <end position="470"/>
    </location>
</feature>
<dbReference type="RefSeq" id="WP_148988691.1">
    <property type="nucleotide sequence ID" value="NZ_VTEV01000005.1"/>
</dbReference>
<reference evidence="2 3" key="1">
    <citation type="submission" date="2019-08" db="EMBL/GenBank/DDBJ databases">
        <title>Bacillus genomes from the desert of Cuatro Cienegas, Coahuila.</title>
        <authorList>
            <person name="Olmedo-Alvarez G."/>
        </authorList>
    </citation>
    <scope>NUCLEOTIDE SEQUENCE [LARGE SCALE GENOMIC DNA]</scope>
    <source>
        <strain evidence="2 3">CH28_1T</strain>
    </source>
</reference>
<dbReference type="EC" id="3.5.1.4" evidence="2"/>
<evidence type="ECO:0000313" key="2">
    <source>
        <dbReference type="EMBL" id="TYS67580.1"/>
    </source>
</evidence>
<dbReference type="AlphaFoldDB" id="A0A5D4SW27"/>
<proteinExistence type="predicted"/>
<accession>A0A5D4SW27</accession>
<dbReference type="NCBIfam" id="NF005300">
    <property type="entry name" value="PRK06828.1"/>
    <property type="match status" value="1"/>
</dbReference>
<dbReference type="GO" id="GO:0004040">
    <property type="term" value="F:amidase activity"/>
    <property type="evidence" value="ECO:0007669"/>
    <property type="project" value="UniProtKB-EC"/>
</dbReference>
<name>A0A5D4SW27_9BACI</name>
<dbReference type="PANTHER" id="PTHR42678">
    <property type="entry name" value="AMIDASE"/>
    <property type="match status" value="1"/>
</dbReference>
<keyword evidence="2" id="KW-0378">Hydrolase</keyword>
<organism evidence="2 3">
    <name type="scientific">Sutcliffiella horikoshii</name>
    <dbReference type="NCBI Taxonomy" id="79883"/>
    <lineage>
        <taxon>Bacteria</taxon>
        <taxon>Bacillati</taxon>
        <taxon>Bacillota</taxon>
        <taxon>Bacilli</taxon>
        <taxon>Bacillales</taxon>
        <taxon>Bacillaceae</taxon>
        <taxon>Sutcliffiella</taxon>
    </lineage>
</organism>
<dbReference type="Pfam" id="PF01425">
    <property type="entry name" value="Amidase"/>
    <property type="match status" value="1"/>
</dbReference>
<dbReference type="InterPro" id="IPR036928">
    <property type="entry name" value="AS_sf"/>
</dbReference>
<evidence type="ECO:0000313" key="3">
    <source>
        <dbReference type="Proteomes" id="UP000322524"/>
    </source>
</evidence>
<gene>
    <name evidence="2" type="ORF">FZC76_13455</name>
</gene>
<protein>
    <submittedName>
        <fullName evidence="2">Amidase</fullName>
        <ecNumber evidence="2">3.5.1.4</ecNumber>
    </submittedName>
</protein>